<feature type="non-terminal residue" evidence="1">
    <location>
        <position position="46"/>
    </location>
</feature>
<reference evidence="1" key="1">
    <citation type="journal article" date="2015" name="Nature">
        <title>Complex archaea that bridge the gap between prokaryotes and eukaryotes.</title>
        <authorList>
            <person name="Spang A."/>
            <person name="Saw J.H."/>
            <person name="Jorgensen S.L."/>
            <person name="Zaremba-Niedzwiedzka K."/>
            <person name="Martijn J."/>
            <person name="Lind A.E."/>
            <person name="van Eijk R."/>
            <person name="Schleper C."/>
            <person name="Guy L."/>
            <person name="Ettema T.J."/>
        </authorList>
    </citation>
    <scope>NUCLEOTIDE SEQUENCE</scope>
</reference>
<name>A0A0F9I5L1_9ZZZZ</name>
<dbReference type="AlphaFoldDB" id="A0A0F9I5L1"/>
<sequence length="46" mass="5133">MEQLKWPVDTCETCGTDLTGVIPKQQEKSNDESGRLKWTDFCPGCG</sequence>
<gene>
    <name evidence="1" type="ORF">LCGC14_1621360</name>
</gene>
<comment type="caution">
    <text evidence="1">The sequence shown here is derived from an EMBL/GenBank/DDBJ whole genome shotgun (WGS) entry which is preliminary data.</text>
</comment>
<protein>
    <submittedName>
        <fullName evidence="1">Uncharacterized protein</fullName>
    </submittedName>
</protein>
<organism evidence="1">
    <name type="scientific">marine sediment metagenome</name>
    <dbReference type="NCBI Taxonomy" id="412755"/>
    <lineage>
        <taxon>unclassified sequences</taxon>
        <taxon>metagenomes</taxon>
        <taxon>ecological metagenomes</taxon>
    </lineage>
</organism>
<proteinExistence type="predicted"/>
<evidence type="ECO:0000313" key="1">
    <source>
        <dbReference type="EMBL" id="KKM22822.1"/>
    </source>
</evidence>
<dbReference type="EMBL" id="LAZR01013253">
    <property type="protein sequence ID" value="KKM22822.1"/>
    <property type="molecule type" value="Genomic_DNA"/>
</dbReference>
<accession>A0A0F9I5L1</accession>